<evidence type="ECO:0000256" key="12">
    <source>
        <dbReference type="PROSITE-ProRule" id="PRU00175"/>
    </source>
</evidence>
<accession>A0A6P5G359</accession>
<dbReference type="GO" id="GO:0003676">
    <property type="term" value="F:nucleic acid binding"/>
    <property type="evidence" value="ECO:0007669"/>
    <property type="project" value="InterPro"/>
</dbReference>
<dbReference type="GO" id="GO:0016567">
    <property type="term" value="P:protein ubiquitination"/>
    <property type="evidence" value="ECO:0007669"/>
    <property type="project" value="InterPro"/>
</dbReference>
<dbReference type="PROSITE" id="PS51873">
    <property type="entry name" value="TRIAD"/>
    <property type="match status" value="1"/>
</dbReference>
<keyword evidence="15" id="KW-1185">Reference proteome</keyword>
<dbReference type="EC" id="2.3.2.31" evidence="5"/>
<sequence>MDDAEELDHVVSDQHREFMAARSAESDLDLAFRLQMEEAMAASLALLPSSSASASAAAAPSSSSAVAIAGKGEGDGGDLVFVLGLQALELERFRQERKDSEETQAERRRVADDLRRRAHDGRFAHDILMMPDEEWDEFGDDFERPMGPGPGPGRGGDGEAEEPFRLYFKGMASAKEEGSSVIFGAIGVAVCDPRDNLVLKIQKPMPAEATSREMLETKALIEGLNAAISLGIKRINVFSDYKVLYNHLTGKWIVRQRKVANTINQVSLLQRKFEGYRMFLLPRNHVKYVFKFAKDVIDSQITKKADVSPSKNTKETCIICLEATDSSEMFAVNGCSHHFCFSCMKQHAEVKLLHGMLPSCPHDGCNMKLNVESSRKFLSPKLLEIMTQRIKEESIPAAEKVYCPNPKCSALMSLDEAMRPQQESSSSKKPFVDTSGLRVCIKCNGPFCIKCKVLWHDQMSCYDYKRLHPHPRPEDAKLQSLARQKLWRQCTKCNNMIELAEGCFHMTCRCGHEFCYTCGKEWKDKRATCSCPLWEEGNILYDDTEDEDDDEDFFNDEDEDEDDEYDFHGWHHITDHNRVYYGNNYNNYDRRRY</sequence>
<evidence type="ECO:0000259" key="13">
    <source>
        <dbReference type="PROSITE" id="PS50089"/>
    </source>
</evidence>
<dbReference type="SMART" id="SM00647">
    <property type="entry name" value="IBR"/>
    <property type="match status" value="2"/>
</dbReference>
<dbReference type="Gramene" id="Aco012460.1.mrna1">
    <property type="protein sequence ID" value="Aco012460.1.mrna1"/>
    <property type="gene ID" value="Aco012460.1.path1"/>
</dbReference>
<dbReference type="CDD" id="cd22582">
    <property type="entry name" value="BRcat_RBR_unk"/>
    <property type="match status" value="1"/>
</dbReference>
<dbReference type="InterPro" id="IPR017907">
    <property type="entry name" value="Znf_RING_CS"/>
</dbReference>
<evidence type="ECO:0000313" key="15">
    <source>
        <dbReference type="Proteomes" id="UP000515123"/>
    </source>
</evidence>
<dbReference type="FunFam" id="3.30.40.10:FF:000230">
    <property type="entry name" value="RBR-type E3 ubiquitin transferase"/>
    <property type="match status" value="1"/>
</dbReference>
<dbReference type="GO" id="GO:0004523">
    <property type="term" value="F:RNA-DNA hybrid ribonuclease activity"/>
    <property type="evidence" value="ECO:0007669"/>
    <property type="project" value="InterPro"/>
</dbReference>
<evidence type="ECO:0000256" key="4">
    <source>
        <dbReference type="ARBA" id="ARBA00005884"/>
    </source>
</evidence>
<dbReference type="GO" id="GO:0061630">
    <property type="term" value="F:ubiquitin protein ligase activity"/>
    <property type="evidence" value="ECO:0007669"/>
    <property type="project" value="UniProtKB-EC"/>
</dbReference>
<dbReference type="OrthoDB" id="9977870at2759"/>
<dbReference type="PROSITE" id="PS00518">
    <property type="entry name" value="ZF_RING_1"/>
    <property type="match status" value="1"/>
</dbReference>
<keyword evidence="6" id="KW-0808">Transferase</keyword>
<dbReference type="CDD" id="cd22584">
    <property type="entry name" value="Rcat_RBR_unk"/>
    <property type="match status" value="1"/>
</dbReference>
<dbReference type="Pfam" id="PF01485">
    <property type="entry name" value="IBR"/>
    <property type="match status" value="2"/>
</dbReference>
<dbReference type="InterPro" id="IPR031127">
    <property type="entry name" value="E3_UB_ligase_RBR"/>
</dbReference>
<feature type="domain" description="RING-type" evidence="14">
    <location>
        <begin position="313"/>
        <end position="535"/>
    </location>
</feature>
<dbReference type="InterPro" id="IPR001841">
    <property type="entry name" value="Znf_RING"/>
</dbReference>
<dbReference type="InterPro" id="IPR012337">
    <property type="entry name" value="RNaseH-like_sf"/>
</dbReference>
<evidence type="ECO:0000256" key="7">
    <source>
        <dbReference type="ARBA" id="ARBA00022723"/>
    </source>
</evidence>
<dbReference type="Gene3D" id="3.30.40.10">
    <property type="entry name" value="Zinc/RING finger domain, C3HC4 (zinc finger)"/>
    <property type="match status" value="1"/>
</dbReference>
<comment type="similarity">
    <text evidence="4">Belongs to the RBR family. Ariadne subfamily.</text>
</comment>
<dbReference type="FunFam" id="3.30.420.10:FF:000076">
    <property type="entry name" value="RBR-type E3 ubiquitin transferase"/>
    <property type="match status" value="1"/>
</dbReference>
<dbReference type="GeneID" id="109719844"/>
<keyword evidence="7" id="KW-0479">Metal-binding</keyword>
<name>A0A6P5G359_ANACO</name>
<dbReference type="Gene3D" id="1.20.120.1750">
    <property type="match status" value="1"/>
</dbReference>
<dbReference type="PROSITE" id="PS50089">
    <property type="entry name" value="ZF_RING_2"/>
    <property type="match status" value="2"/>
</dbReference>
<evidence type="ECO:0000256" key="10">
    <source>
        <dbReference type="ARBA" id="ARBA00022786"/>
    </source>
</evidence>
<dbReference type="InterPro" id="IPR036397">
    <property type="entry name" value="RNaseH_sf"/>
</dbReference>
<comment type="cofactor">
    <cofactor evidence="2">
        <name>Zn(2+)</name>
        <dbReference type="ChEBI" id="CHEBI:29105"/>
    </cofactor>
</comment>
<dbReference type="Pfam" id="PF13456">
    <property type="entry name" value="RVT_3"/>
    <property type="match status" value="1"/>
</dbReference>
<evidence type="ECO:0000259" key="14">
    <source>
        <dbReference type="PROSITE" id="PS51873"/>
    </source>
</evidence>
<evidence type="ECO:0000256" key="9">
    <source>
        <dbReference type="ARBA" id="ARBA00022771"/>
    </source>
</evidence>
<keyword evidence="10" id="KW-0833">Ubl conjugation pathway</keyword>
<dbReference type="InterPro" id="IPR013083">
    <property type="entry name" value="Znf_RING/FYVE/PHD"/>
</dbReference>
<dbReference type="FunFam" id="1.20.120.1750:FF:000019">
    <property type="entry name" value="RBR-type E3 ubiquitin transferase"/>
    <property type="match status" value="1"/>
</dbReference>
<dbReference type="PANTHER" id="PTHR11685">
    <property type="entry name" value="RBR FAMILY RING FINGER AND IBR DOMAIN-CONTAINING"/>
    <property type="match status" value="1"/>
</dbReference>
<proteinExistence type="inferred from homology"/>
<dbReference type="InterPro" id="IPR044066">
    <property type="entry name" value="TRIAD_supradom"/>
</dbReference>
<evidence type="ECO:0000256" key="6">
    <source>
        <dbReference type="ARBA" id="ARBA00022679"/>
    </source>
</evidence>
<keyword evidence="9 12" id="KW-0863">Zinc-finger</keyword>
<dbReference type="SMART" id="SM00184">
    <property type="entry name" value="RING"/>
    <property type="match status" value="2"/>
</dbReference>
<keyword evidence="8" id="KW-0677">Repeat</keyword>
<organism evidence="15 16">
    <name type="scientific">Ananas comosus</name>
    <name type="common">Pineapple</name>
    <name type="synonym">Ananas ananas</name>
    <dbReference type="NCBI Taxonomy" id="4615"/>
    <lineage>
        <taxon>Eukaryota</taxon>
        <taxon>Viridiplantae</taxon>
        <taxon>Streptophyta</taxon>
        <taxon>Embryophyta</taxon>
        <taxon>Tracheophyta</taxon>
        <taxon>Spermatophyta</taxon>
        <taxon>Magnoliopsida</taxon>
        <taxon>Liliopsida</taxon>
        <taxon>Poales</taxon>
        <taxon>Bromeliaceae</taxon>
        <taxon>Bromelioideae</taxon>
        <taxon>Ananas</taxon>
    </lineage>
</organism>
<dbReference type="AlphaFoldDB" id="A0A6P5G359"/>
<gene>
    <name evidence="16" type="primary">LOC109719844</name>
</gene>
<evidence type="ECO:0000256" key="11">
    <source>
        <dbReference type="ARBA" id="ARBA00022833"/>
    </source>
</evidence>
<dbReference type="GO" id="GO:0008270">
    <property type="term" value="F:zinc ion binding"/>
    <property type="evidence" value="ECO:0007669"/>
    <property type="project" value="UniProtKB-KW"/>
</dbReference>
<reference evidence="16" key="2">
    <citation type="submission" date="2025-08" db="UniProtKB">
        <authorList>
            <consortium name="RefSeq"/>
        </authorList>
    </citation>
    <scope>IDENTIFICATION</scope>
    <source>
        <tissue evidence="16">Leaf</tissue>
    </source>
</reference>
<evidence type="ECO:0000256" key="8">
    <source>
        <dbReference type="ARBA" id="ARBA00022737"/>
    </source>
</evidence>
<dbReference type="Proteomes" id="UP000515123">
    <property type="component" value="Linkage group 13"/>
</dbReference>
<protein>
    <recommendedName>
        <fullName evidence="5">RBR-type E3 ubiquitin transferase</fullName>
        <ecNumber evidence="5">2.3.2.31</ecNumber>
    </recommendedName>
</protein>
<dbReference type="InterPro" id="IPR002156">
    <property type="entry name" value="RNaseH_domain"/>
</dbReference>
<dbReference type="SUPFAM" id="SSF57850">
    <property type="entry name" value="RING/U-box"/>
    <property type="match status" value="2"/>
</dbReference>
<dbReference type="SUPFAM" id="SSF53098">
    <property type="entry name" value="Ribonuclease H-like"/>
    <property type="match status" value="1"/>
</dbReference>
<comment type="catalytic activity">
    <reaction evidence="1">
        <text>[E2 ubiquitin-conjugating enzyme]-S-ubiquitinyl-L-cysteine + [acceptor protein]-L-lysine = [E2 ubiquitin-conjugating enzyme]-L-cysteine + [acceptor protein]-N(6)-ubiquitinyl-L-lysine.</text>
        <dbReference type="EC" id="2.3.2.31"/>
    </reaction>
</comment>
<feature type="domain" description="RING-type" evidence="13">
    <location>
        <begin position="317"/>
        <end position="363"/>
    </location>
</feature>
<reference evidence="15" key="1">
    <citation type="journal article" date="2015" name="Nat. Genet.">
        <title>The pineapple genome and the evolution of CAM photosynthesis.</title>
        <authorList>
            <person name="Ming R."/>
            <person name="VanBuren R."/>
            <person name="Wai C.M."/>
            <person name="Tang H."/>
            <person name="Schatz M.C."/>
            <person name="Bowers J.E."/>
            <person name="Lyons E."/>
            <person name="Wang M.L."/>
            <person name="Chen J."/>
            <person name="Biggers E."/>
            <person name="Zhang J."/>
            <person name="Huang L."/>
            <person name="Zhang L."/>
            <person name="Miao W."/>
            <person name="Zhang J."/>
            <person name="Ye Z."/>
            <person name="Miao C."/>
            <person name="Lin Z."/>
            <person name="Wang H."/>
            <person name="Zhou H."/>
            <person name="Yim W.C."/>
            <person name="Priest H.D."/>
            <person name="Zheng C."/>
            <person name="Woodhouse M."/>
            <person name="Edger P.P."/>
            <person name="Guyot R."/>
            <person name="Guo H.B."/>
            <person name="Guo H."/>
            <person name="Zheng G."/>
            <person name="Singh R."/>
            <person name="Sharma A."/>
            <person name="Min X."/>
            <person name="Zheng Y."/>
            <person name="Lee H."/>
            <person name="Gurtowski J."/>
            <person name="Sedlazeck F.J."/>
            <person name="Harkess A."/>
            <person name="McKain M.R."/>
            <person name="Liao Z."/>
            <person name="Fang J."/>
            <person name="Liu J."/>
            <person name="Zhang X."/>
            <person name="Zhang Q."/>
            <person name="Hu W."/>
            <person name="Qin Y."/>
            <person name="Wang K."/>
            <person name="Chen L.Y."/>
            <person name="Shirley N."/>
            <person name="Lin Y.R."/>
            <person name="Liu L.Y."/>
            <person name="Hernandez A.G."/>
            <person name="Wright C.L."/>
            <person name="Bulone V."/>
            <person name="Tuskan G.A."/>
            <person name="Heath K."/>
            <person name="Zee F."/>
            <person name="Moore P.H."/>
            <person name="Sunkar R."/>
            <person name="Leebens-Mack J.H."/>
            <person name="Mockler T."/>
            <person name="Bennetzen J.L."/>
            <person name="Freeling M."/>
            <person name="Sankoff D."/>
            <person name="Paterson A.H."/>
            <person name="Zhu X."/>
            <person name="Yang X."/>
            <person name="Smith J.A."/>
            <person name="Cushman J.C."/>
            <person name="Paull R.E."/>
            <person name="Yu Q."/>
        </authorList>
    </citation>
    <scope>NUCLEOTIDE SEQUENCE [LARGE SCALE GENOMIC DNA]</scope>
    <source>
        <strain evidence="15">cv. F153</strain>
    </source>
</reference>
<evidence type="ECO:0000256" key="1">
    <source>
        <dbReference type="ARBA" id="ARBA00001798"/>
    </source>
</evidence>
<feature type="domain" description="RING-type" evidence="13">
    <location>
        <begin position="490"/>
        <end position="535"/>
    </location>
</feature>
<evidence type="ECO:0000256" key="2">
    <source>
        <dbReference type="ARBA" id="ARBA00001947"/>
    </source>
</evidence>
<evidence type="ECO:0000313" key="16">
    <source>
        <dbReference type="RefSeq" id="XP_020102267.1"/>
    </source>
</evidence>
<evidence type="ECO:0000256" key="5">
    <source>
        <dbReference type="ARBA" id="ARBA00012251"/>
    </source>
</evidence>
<dbReference type="Gene3D" id="3.30.420.10">
    <property type="entry name" value="Ribonuclease H-like superfamily/Ribonuclease H"/>
    <property type="match status" value="1"/>
</dbReference>
<comment type="function">
    <text evidence="3">Might act as an E3 ubiquitin-protein ligase, or as part of E3 complex, which accepts ubiquitin from specific E2 ubiquitin-conjugating enzymes and then transfers it to substrates.</text>
</comment>
<keyword evidence="11" id="KW-0862">Zinc</keyword>
<dbReference type="RefSeq" id="XP_020102267.1">
    <property type="nucleotide sequence ID" value="XM_020246678.1"/>
</dbReference>
<evidence type="ECO:0000256" key="3">
    <source>
        <dbReference type="ARBA" id="ARBA00003976"/>
    </source>
</evidence>
<dbReference type="InterPro" id="IPR002867">
    <property type="entry name" value="IBR_dom"/>
</dbReference>